<dbReference type="RefSeq" id="WP_284355452.1">
    <property type="nucleotide sequence ID" value="NZ_BSKF01000008.1"/>
</dbReference>
<dbReference type="AlphaFoldDB" id="A0AA37RGN5"/>
<name>A0AA37RGN5_PSEPU</name>
<dbReference type="NCBIfam" id="TIGR03696">
    <property type="entry name" value="Rhs_assc_core"/>
    <property type="match status" value="1"/>
</dbReference>
<comment type="caution">
    <text evidence="1">The sequence shown here is derived from an EMBL/GenBank/DDBJ whole genome shotgun (WGS) entry which is preliminary data.</text>
</comment>
<reference evidence="1" key="1">
    <citation type="submission" date="2023-01" db="EMBL/GenBank/DDBJ databases">
        <title>Whole-genome sequence of Pseudomonas putida NBRC 14671.</title>
        <authorList>
            <person name="Morohoshi T."/>
            <person name="Someya N."/>
        </authorList>
    </citation>
    <scope>NUCLEOTIDE SEQUENCE</scope>
    <source>
        <strain evidence="1">NBRC 14671</strain>
    </source>
</reference>
<gene>
    <name evidence="1" type="ORF">PPUN14671_37190</name>
</gene>
<dbReference type="Proteomes" id="UP001161257">
    <property type="component" value="Unassembled WGS sequence"/>
</dbReference>
<evidence type="ECO:0000313" key="2">
    <source>
        <dbReference type="Proteomes" id="UP001161257"/>
    </source>
</evidence>
<dbReference type="EMBL" id="BSKJ01000008">
    <property type="protein sequence ID" value="GLO36883.1"/>
    <property type="molecule type" value="Genomic_DNA"/>
</dbReference>
<protein>
    <recommendedName>
        <fullName evidence="3">RHS repeat-associated core domain-containing protein</fullName>
    </recommendedName>
</protein>
<dbReference type="InterPro" id="IPR022385">
    <property type="entry name" value="Rhs_assc_core"/>
</dbReference>
<dbReference type="Gene3D" id="2.180.10.10">
    <property type="entry name" value="RHS repeat-associated core"/>
    <property type="match status" value="1"/>
</dbReference>
<sequence>MLFYQHGKISTQVHEQGNSRILWVQETPAAQLESTQSVSFLKSDHNNSVLGIPVSWKGYTPYGYLNLEQSTALLAFNGERLDPATEAYAMGNGYRLYNPALQRFYSPDNLSPFSEGGVNCYAYCEGDPINNTDSTGHVKTPSFIKTIKNIGGRKTRKVERIKRYNEDITNYNTAINKHSTRPNLKQNGNVHFKNLLENSEAYESRAQPVLPSLSNKDSAYAEKHKITITPKSIDDHRAETLKMASKYERMLDKLSFRLHEEAMSVRHTPQNPINTKRTMWDTHNANGKWQYNS</sequence>
<evidence type="ECO:0000313" key="1">
    <source>
        <dbReference type="EMBL" id="GLO36883.1"/>
    </source>
</evidence>
<proteinExistence type="predicted"/>
<organism evidence="1 2">
    <name type="scientific">Pseudomonas putida</name>
    <name type="common">Arthrobacter siderocapsulatus</name>
    <dbReference type="NCBI Taxonomy" id="303"/>
    <lineage>
        <taxon>Bacteria</taxon>
        <taxon>Pseudomonadati</taxon>
        <taxon>Pseudomonadota</taxon>
        <taxon>Gammaproteobacteria</taxon>
        <taxon>Pseudomonadales</taxon>
        <taxon>Pseudomonadaceae</taxon>
        <taxon>Pseudomonas</taxon>
    </lineage>
</organism>
<evidence type="ECO:0008006" key="3">
    <source>
        <dbReference type="Google" id="ProtNLM"/>
    </source>
</evidence>
<dbReference type="SUPFAM" id="SSF56399">
    <property type="entry name" value="ADP-ribosylation"/>
    <property type="match status" value="1"/>
</dbReference>
<accession>A0AA37RGN5</accession>